<dbReference type="PROSITE" id="PS00018">
    <property type="entry name" value="EF_HAND_1"/>
    <property type="match status" value="1"/>
</dbReference>
<keyword evidence="7" id="KW-0106">Calcium</keyword>
<accession>A0A9W7C8M0</accession>
<keyword evidence="4" id="KW-0813">Transport</keyword>
<evidence type="ECO:0000256" key="10">
    <source>
        <dbReference type="ARBA" id="ARBA00023065"/>
    </source>
</evidence>
<feature type="transmembrane region" description="Helical" evidence="14">
    <location>
        <begin position="108"/>
        <end position="127"/>
    </location>
</feature>
<dbReference type="GO" id="GO:0005509">
    <property type="term" value="F:calcium ion binding"/>
    <property type="evidence" value="ECO:0007669"/>
    <property type="project" value="InterPro"/>
</dbReference>
<dbReference type="Proteomes" id="UP001165160">
    <property type="component" value="Unassembled WGS sequence"/>
</dbReference>
<evidence type="ECO:0000259" key="15">
    <source>
        <dbReference type="PROSITE" id="PS50222"/>
    </source>
</evidence>
<dbReference type="InterPro" id="IPR018247">
    <property type="entry name" value="EF_Hand_1_Ca_BS"/>
</dbReference>
<name>A0A9W7C8M0_9STRA</name>
<keyword evidence="8" id="KW-0851">Voltage-gated channel</keyword>
<evidence type="ECO:0000256" key="12">
    <source>
        <dbReference type="ARBA" id="ARBA00023303"/>
    </source>
</evidence>
<comment type="subunit">
    <text evidence="3">Homodimer.</text>
</comment>
<feature type="compositionally biased region" description="Acidic residues" evidence="13">
    <location>
        <begin position="764"/>
        <end position="774"/>
    </location>
</feature>
<evidence type="ECO:0000256" key="1">
    <source>
        <dbReference type="ARBA" id="ARBA00004141"/>
    </source>
</evidence>
<organism evidence="16 17">
    <name type="scientific">Triparma verrucosa</name>
    <dbReference type="NCBI Taxonomy" id="1606542"/>
    <lineage>
        <taxon>Eukaryota</taxon>
        <taxon>Sar</taxon>
        <taxon>Stramenopiles</taxon>
        <taxon>Ochrophyta</taxon>
        <taxon>Bolidophyceae</taxon>
        <taxon>Parmales</taxon>
        <taxon>Triparmaceae</taxon>
        <taxon>Triparma</taxon>
    </lineage>
</organism>
<feature type="compositionally biased region" description="Polar residues" evidence="13">
    <location>
        <begin position="778"/>
        <end position="792"/>
    </location>
</feature>
<feature type="transmembrane region" description="Helical" evidence="14">
    <location>
        <begin position="642"/>
        <end position="668"/>
    </location>
</feature>
<keyword evidence="10" id="KW-0406">Ion transport</keyword>
<evidence type="ECO:0000256" key="13">
    <source>
        <dbReference type="SAM" id="MobiDB-lite"/>
    </source>
</evidence>
<keyword evidence="6" id="KW-0677">Repeat</keyword>
<comment type="subcellular location">
    <subcellularLocation>
        <location evidence="1">Membrane</location>
        <topology evidence="1">Multi-pass membrane protein</topology>
    </subcellularLocation>
</comment>
<dbReference type="PANTHER" id="PTHR46988">
    <property type="entry name" value="TWO PORE CALCIUM CHANNEL PROTEIN 1"/>
    <property type="match status" value="1"/>
</dbReference>
<evidence type="ECO:0000256" key="8">
    <source>
        <dbReference type="ARBA" id="ARBA00022882"/>
    </source>
</evidence>
<evidence type="ECO:0000256" key="3">
    <source>
        <dbReference type="ARBA" id="ARBA00011738"/>
    </source>
</evidence>
<feature type="transmembrane region" description="Helical" evidence="14">
    <location>
        <begin position="270"/>
        <end position="292"/>
    </location>
</feature>
<feature type="region of interest" description="Disordered" evidence="13">
    <location>
        <begin position="764"/>
        <end position="832"/>
    </location>
</feature>
<dbReference type="PROSITE" id="PS50222">
    <property type="entry name" value="EF_HAND_2"/>
    <property type="match status" value="2"/>
</dbReference>
<evidence type="ECO:0000256" key="6">
    <source>
        <dbReference type="ARBA" id="ARBA00022737"/>
    </source>
</evidence>
<comment type="similarity">
    <text evidence="2">Belongs to the calcium channel alpha-1 subunit (TC 1.A.1.11) family. Two pore calcium channel subfamily.</text>
</comment>
<dbReference type="SMART" id="SM00054">
    <property type="entry name" value="EFh"/>
    <property type="match status" value="2"/>
</dbReference>
<evidence type="ECO:0000256" key="7">
    <source>
        <dbReference type="ARBA" id="ARBA00022837"/>
    </source>
</evidence>
<dbReference type="SUPFAM" id="SSF47473">
    <property type="entry name" value="EF-hand"/>
    <property type="match status" value="1"/>
</dbReference>
<dbReference type="PANTHER" id="PTHR46988:SF2">
    <property type="entry name" value="TWO PORE CALCIUM CHANNEL PROTEIN 1"/>
    <property type="match status" value="1"/>
</dbReference>
<feature type="transmembrane region" description="Helical" evidence="14">
    <location>
        <begin position="72"/>
        <end position="88"/>
    </location>
</feature>
<gene>
    <name evidence="16" type="ORF">TrVE_jg8203</name>
</gene>
<evidence type="ECO:0000256" key="2">
    <source>
        <dbReference type="ARBA" id="ARBA00009286"/>
    </source>
</evidence>
<evidence type="ECO:0000256" key="4">
    <source>
        <dbReference type="ARBA" id="ARBA00022448"/>
    </source>
</evidence>
<dbReference type="EMBL" id="BRXX01000324">
    <property type="protein sequence ID" value="GMI05045.1"/>
    <property type="molecule type" value="Genomic_DNA"/>
</dbReference>
<feature type="transmembrane region" description="Helical" evidence="14">
    <location>
        <begin position="461"/>
        <end position="481"/>
    </location>
</feature>
<keyword evidence="11 14" id="KW-0472">Membrane</keyword>
<keyword evidence="9 14" id="KW-1133">Transmembrane helix</keyword>
<evidence type="ECO:0000256" key="5">
    <source>
        <dbReference type="ARBA" id="ARBA00022692"/>
    </source>
</evidence>
<dbReference type="AlphaFoldDB" id="A0A9W7C8M0"/>
<evidence type="ECO:0000313" key="17">
    <source>
        <dbReference type="Proteomes" id="UP001165160"/>
    </source>
</evidence>
<proteinExistence type="inferred from homology"/>
<dbReference type="GO" id="GO:0005245">
    <property type="term" value="F:voltage-gated calcium channel activity"/>
    <property type="evidence" value="ECO:0007669"/>
    <property type="project" value="InterPro"/>
</dbReference>
<feature type="transmembrane region" description="Helical" evidence="14">
    <location>
        <begin position="493"/>
        <end position="512"/>
    </location>
</feature>
<dbReference type="InterPro" id="IPR002048">
    <property type="entry name" value="EF_hand_dom"/>
</dbReference>
<comment type="caution">
    <text evidence="16">The sequence shown here is derived from an EMBL/GenBank/DDBJ whole genome shotgun (WGS) entry which is preliminary data.</text>
</comment>
<dbReference type="Gene3D" id="1.10.287.70">
    <property type="match status" value="2"/>
</dbReference>
<dbReference type="Gene3D" id="1.20.120.350">
    <property type="entry name" value="Voltage-gated potassium channels. Chain C"/>
    <property type="match status" value="1"/>
</dbReference>
<feature type="compositionally biased region" description="Polar residues" evidence="13">
    <location>
        <begin position="812"/>
        <end position="822"/>
    </location>
</feature>
<feature type="transmembrane region" description="Helical" evidence="14">
    <location>
        <begin position="201"/>
        <end position="225"/>
    </location>
</feature>
<feature type="domain" description="EF-hand" evidence="15">
    <location>
        <begin position="351"/>
        <end position="386"/>
    </location>
</feature>
<dbReference type="SUPFAM" id="SSF81324">
    <property type="entry name" value="Voltage-gated potassium channels"/>
    <property type="match status" value="2"/>
</dbReference>
<sequence length="832" mass="94473">MPPPHEKTPLIPSPSLPPAHSLSASSLHILEALSPSPSPPSHVTSFILPSSTSPVKLKLAGLCDYAYQRRRLIILLIMITFIEKPYYVDDYVNEFYPSYSDIWFDCTIFEAFILCFLTLEFFVRSLYLSRGTFDLTSTFWKGPGCFNLVHFSYFSNLAVLLGCNYWESGGRFSPFFRLTFFIISSRSSLRSFRKVVKLFPEILRILLLQAIIICLYAWFACVIFSNKTVEGRENFEDFKSSVWSLWILVTTANYPDIQNATYDDNRLSCVYFISFLVICYFFMTNLLLGAVYNNYQSESEREEKEIEERREANLIESFNLLDVDNQGVIDLKTVEMLFTTLNTQHSSVGYISPERAELLFALLDGNGDHVVDEEEYVEFCKVLSIEFMDLESFRGWLEILYPSLWGGQFFTFVRSTGFEYLVDVLLVANSVLIGYQSRHELAGDELSGKAHFSGLANNLELIFTFVYFCEVLLKVLGFGWTQYWESNRNRFDFIITTATVGMNVMIMLPNGVDDRRWLRFASLLRLLRLLRLVTASSQFRMIGEAVNEILPVVGKVGRVLFCTFYFFSCIGVELFGGKITTDPNSPNYEVLKGTDYFLNDYFPNNFNDFPSSFVTLFELMVVNNWIVICDGMTAVTSEYARLYFVAFHVVGVCVVNNLVVSVILDCFMTEFEHRRERKSMGRSSVTDKEGVRIEENTAVFDATSITGTNTKVTGKWVARVSGRGIGGRRKSSFLRTVFTHRGSGSKSHGSSSKNAMINILEEEEDVEDVKEEFDTERPPSSSFQLRSPSNSIEELEGMSLEQLARTADAGDTGSNSRSTSGDGSLCGPVEET</sequence>
<keyword evidence="5 14" id="KW-0812">Transmembrane</keyword>
<keyword evidence="17" id="KW-1185">Reference proteome</keyword>
<protein>
    <recommendedName>
        <fullName evidence="15">EF-hand domain-containing protein</fullName>
    </recommendedName>
</protein>
<evidence type="ECO:0000313" key="16">
    <source>
        <dbReference type="EMBL" id="GMI05045.1"/>
    </source>
</evidence>
<dbReference type="InterPro" id="IPR011992">
    <property type="entry name" value="EF-hand-dom_pair"/>
</dbReference>
<dbReference type="GO" id="GO:0034702">
    <property type="term" value="C:monoatomic ion channel complex"/>
    <property type="evidence" value="ECO:0007669"/>
    <property type="project" value="UniProtKB-KW"/>
</dbReference>
<dbReference type="InterPro" id="IPR027359">
    <property type="entry name" value="Volt_channel_dom_sf"/>
</dbReference>
<dbReference type="InterPro" id="IPR005821">
    <property type="entry name" value="Ion_trans_dom"/>
</dbReference>
<evidence type="ECO:0000256" key="9">
    <source>
        <dbReference type="ARBA" id="ARBA00022989"/>
    </source>
</evidence>
<dbReference type="InterPro" id="IPR044581">
    <property type="entry name" value="TPC1_plant"/>
</dbReference>
<reference evidence="17" key="1">
    <citation type="journal article" date="2023" name="Commun. Biol.">
        <title>Genome analysis of Parmales, the sister group of diatoms, reveals the evolutionary specialization of diatoms from phago-mixotrophs to photoautotrophs.</title>
        <authorList>
            <person name="Ban H."/>
            <person name="Sato S."/>
            <person name="Yoshikawa S."/>
            <person name="Yamada K."/>
            <person name="Nakamura Y."/>
            <person name="Ichinomiya M."/>
            <person name="Sato N."/>
            <person name="Blanc-Mathieu R."/>
            <person name="Endo H."/>
            <person name="Kuwata A."/>
            <person name="Ogata H."/>
        </authorList>
    </citation>
    <scope>NUCLEOTIDE SEQUENCE [LARGE SCALE GENOMIC DNA]</scope>
    <source>
        <strain evidence="17">NIES 3699</strain>
    </source>
</reference>
<feature type="domain" description="EF-hand" evidence="15">
    <location>
        <begin position="309"/>
        <end position="344"/>
    </location>
</feature>
<dbReference type="Gene3D" id="1.10.238.10">
    <property type="entry name" value="EF-hand"/>
    <property type="match status" value="1"/>
</dbReference>
<keyword evidence="12" id="KW-0407">Ion channel</keyword>
<evidence type="ECO:0000256" key="14">
    <source>
        <dbReference type="SAM" id="Phobius"/>
    </source>
</evidence>
<dbReference type="Pfam" id="PF00520">
    <property type="entry name" value="Ion_trans"/>
    <property type="match status" value="2"/>
</dbReference>
<evidence type="ECO:0000256" key="11">
    <source>
        <dbReference type="ARBA" id="ARBA00023136"/>
    </source>
</evidence>